<proteinExistence type="predicted"/>
<evidence type="ECO:0000256" key="1">
    <source>
        <dbReference type="SAM" id="MobiDB-lite"/>
    </source>
</evidence>
<comment type="caution">
    <text evidence="2">The sequence shown here is derived from an EMBL/GenBank/DDBJ whole genome shotgun (WGS) entry which is preliminary data.</text>
</comment>
<dbReference type="Proteomes" id="UP001333110">
    <property type="component" value="Unassembled WGS sequence"/>
</dbReference>
<reference evidence="2 3" key="1">
    <citation type="journal article" date="2023" name="J. Hered.">
        <title>Chromosome-level genome of the wood stork (Mycteria americana) provides insight into avian chromosome evolution.</title>
        <authorList>
            <person name="Flamio R. Jr."/>
            <person name="Ramstad K.M."/>
        </authorList>
    </citation>
    <scope>NUCLEOTIDE SEQUENCE [LARGE SCALE GENOMIC DNA]</scope>
    <source>
        <strain evidence="2">JAX WOST 10</strain>
    </source>
</reference>
<organism evidence="2 3">
    <name type="scientific">Mycteria americana</name>
    <name type="common">Wood stork</name>
    <dbReference type="NCBI Taxonomy" id="33587"/>
    <lineage>
        <taxon>Eukaryota</taxon>
        <taxon>Metazoa</taxon>
        <taxon>Chordata</taxon>
        <taxon>Craniata</taxon>
        <taxon>Vertebrata</taxon>
        <taxon>Euteleostomi</taxon>
        <taxon>Archelosauria</taxon>
        <taxon>Archosauria</taxon>
        <taxon>Dinosauria</taxon>
        <taxon>Saurischia</taxon>
        <taxon>Theropoda</taxon>
        <taxon>Coelurosauria</taxon>
        <taxon>Aves</taxon>
        <taxon>Neognathae</taxon>
        <taxon>Neoaves</taxon>
        <taxon>Aequornithes</taxon>
        <taxon>Ciconiiformes</taxon>
        <taxon>Ciconiidae</taxon>
        <taxon>Mycteria</taxon>
    </lineage>
</organism>
<dbReference type="AlphaFoldDB" id="A0AAN7NQ60"/>
<name>A0AAN7NQ60_MYCAM</name>
<sequence length="223" mass="24915">MEYMWRVSLTGGARIELSEEEAQGYWGPGVFLTVPDTQAPWSFIQRAAYWAGGLDPVERGDPVTIPTPGLDQITESMQKATCLQLMHDQHLTPHQPSPMLLKADPNRMKPLIKGLPDPLKLYAIQIQDRLRAAFPIQERLTEMLTPGRNQTRPAPAEFPLTWGGIARDLINYSCNVGISGGEQRGKAMVRRTELDNQPLNGLPPRKKPRVRDDKEPTLEGGLT</sequence>
<dbReference type="EMBL" id="JAUNZN010000009">
    <property type="protein sequence ID" value="KAK4815916.1"/>
    <property type="molecule type" value="Genomic_DNA"/>
</dbReference>
<evidence type="ECO:0000313" key="2">
    <source>
        <dbReference type="EMBL" id="KAK4815916.1"/>
    </source>
</evidence>
<keyword evidence="3" id="KW-1185">Reference proteome</keyword>
<accession>A0AAN7NQ60</accession>
<feature type="region of interest" description="Disordered" evidence="1">
    <location>
        <begin position="191"/>
        <end position="223"/>
    </location>
</feature>
<evidence type="ECO:0000313" key="3">
    <source>
        <dbReference type="Proteomes" id="UP001333110"/>
    </source>
</evidence>
<protein>
    <submittedName>
        <fullName evidence="2">Uncharacterized protein</fullName>
    </submittedName>
</protein>
<gene>
    <name evidence="2" type="ORF">QYF61_010173</name>
</gene>